<proteinExistence type="predicted"/>
<gene>
    <name evidence="2" type="ORF">P171DRAFT_428234</name>
</gene>
<evidence type="ECO:0000256" key="1">
    <source>
        <dbReference type="SAM" id="MobiDB-lite"/>
    </source>
</evidence>
<dbReference type="OrthoDB" id="3688256at2759"/>
<name>A0A9P4UFH8_9PLEO</name>
<organism evidence="2 3">
    <name type="scientific">Karstenula rhodostoma CBS 690.94</name>
    <dbReference type="NCBI Taxonomy" id="1392251"/>
    <lineage>
        <taxon>Eukaryota</taxon>
        <taxon>Fungi</taxon>
        <taxon>Dikarya</taxon>
        <taxon>Ascomycota</taxon>
        <taxon>Pezizomycotina</taxon>
        <taxon>Dothideomycetes</taxon>
        <taxon>Pleosporomycetidae</taxon>
        <taxon>Pleosporales</taxon>
        <taxon>Massarineae</taxon>
        <taxon>Didymosphaeriaceae</taxon>
        <taxon>Karstenula</taxon>
    </lineage>
</organism>
<sequence>MARDSPSLLRDDLLQLDDQLLDEGFGFLMSLLPRELFHLYNERIVISASEYDLQEQPENLIIAYVTKPGDHVRALKIGVDANAFETHDFPPSLKRKKGDPHVELVHLGEAEIEALNKIPPLSWYNTLDPAYERSPECRDQTVALIKYYLLVWASKNAFDAPLPQPNYEQLVAAFRRLRTTHHYKNKEVIDEDEERMDVQMCLHKGEDDFRPLDRPLSNGQQESAMANLEKNDAEAGHSARTSRRESSGTSCKPGATEPLRDIINAPKLPTPQQTPKHSTLDVDMVDVPEGSTRATSVNSAELVANSLDTDVTLSLETEALIRQSLPTPDTQVEEAIVDTDPTLRDIQKKMGSGTLSLLPLLTTCTFKKIHTTDKGFLSLRLLLGTFREDTTRQELEGCEAWASFKMHDKNDRAAPRMHVHAFRAGNDQIVEDDLKIKDVLPDLQLGPAFNSIEGGDRAEELLLKALVKYFFIIAARDRVLGFDKHKMPFNGSFVDQLKIACKRLLMHDPSRDEQRAHSRPLKRVKRSHNPTPRPSASLSDADEDVPAVRTRDARRSARRTGQSLSAAVSESEDNIPAAFVPAAPQHVPRRLALGVRIVPLMSEPASNEFLDPIAEVADSDGDSGDEIPPPIPNDMRVFLKDRHSFQKQMKVVGESVKYYRTRKESTIMGIRKVKGMLNKNTMAPPERAESERGLAHRRFVETTIGTHLAMKEESFEGWKARVKLVNKAAAQIDPRVLETWDAFYRI</sequence>
<feature type="compositionally biased region" description="Basic and acidic residues" evidence="1">
    <location>
        <begin position="229"/>
        <end position="246"/>
    </location>
</feature>
<dbReference type="AlphaFoldDB" id="A0A9P4UFH8"/>
<dbReference type="EMBL" id="MU001495">
    <property type="protein sequence ID" value="KAF2448115.1"/>
    <property type="molecule type" value="Genomic_DNA"/>
</dbReference>
<evidence type="ECO:0000313" key="2">
    <source>
        <dbReference type="EMBL" id="KAF2448115.1"/>
    </source>
</evidence>
<protein>
    <submittedName>
        <fullName evidence="2">Uncharacterized protein</fullName>
    </submittedName>
</protein>
<feature type="region of interest" description="Disordered" evidence="1">
    <location>
        <begin position="508"/>
        <end position="571"/>
    </location>
</feature>
<reference evidence="2" key="1">
    <citation type="journal article" date="2020" name="Stud. Mycol.">
        <title>101 Dothideomycetes genomes: a test case for predicting lifestyles and emergence of pathogens.</title>
        <authorList>
            <person name="Haridas S."/>
            <person name="Albert R."/>
            <person name="Binder M."/>
            <person name="Bloem J."/>
            <person name="Labutti K."/>
            <person name="Salamov A."/>
            <person name="Andreopoulos B."/>
            <person name="Baker S."/>
            <person name="Barry K."/>
            <person name="Bills G."/>
            <person name="Bluhm B."/>
            <person name="Cannon C."/>
            <person name="Castanera R."/>
            <person name="Culley D."/>
            <person name="Daum C."/>
            <person name="Ezra D."/>
            <person name="Gonzalez J."/>
            <person name="Henrissat B."/>
            <person name="Kuo A."/>
            <person name="Liang C."/>
            <person name="Lipzen A."/>
            <person name="Lutzoni F."/>
            <person name="Magnuson J."/>
            <person name="Mondo S."/>
            <person name="Nolan M."/>
            <person name="Ohm R."/>
            <person name="Pangilinan J."/>
            <person name="Park H.-J."/>
            <person name="Ramirez L."/>
            <person name="Alfaro M."/>
            <person name="Sun H."/>
            <person name="Tritt A."/>
            <person name="Yoshinaga Y."/>
            <person name="Zwiers L.-H."/>
            <person name="Turgeon B."/>
            <person name="Goodwin S."/>
            <person name="Spatafora J."/>
            <person name="Crous P."/>
            <person name="Grigoriev I."/>
        </authorList>
    </citation>
    <scope>NUCLEOTIDE SEQUENCE</scope>
    <source>
        <strain evidence="2">CBS 690.94</strain>
    </source>
</reference>
<accession>A0A9P4UFH8</accession>
<feature type="region of interest" description="Disordered" evidence="1">
    <location>
        <begin position="229"/>
        <end position="278"/>
    </location>
</feature>
<evidence type="ECO:0000313" key="3">
    <source>
        <dbReference type="Proteomes" id="UP000799764"/>
    </source>
</evidence>
<comment type="caution">
    <text evidence="2">The sequence shown here is derived from an EMBL/GenBank/DDBJ whole genome shotgun (WGS) entry which is preliminary data.</text>
</comment>
<dbReference type="Proteomes" id="UP000799764">
    <property type="component" value="Unassembled WGS sequence"/>
</dbReference>
<keyword evidence="3" id="KW-1185">Reference proteome</keyword>
<feature type="compositionally biased region" description="Basic residues" evidence="1">
    <location>
        <begin position="517"/>
        <end position="528"/>
    </location>
</feature>